<feature type="domain" description="C2H2-type" evidence="8">
    <location>
        <begin position="15"/>
        <end position="41"/>
    </location>
</feature>
<dbReference type="PANTHER" id="PTHR46179">
    <property type="entry name" value="ZINC FINGER PROTEIN"/>
    <property type="match status" value="1"/>
</dbReference>
<evidence type="ECO:0000256" key="2">
    <source>
        <dbReference type="ARBA" id="ARBA00022723"/>
    </source>
</evidence>
<keyword evidence="3" id="KW-0863">Zinc-finger</keyword>
<keyword evidence="2" id="KW-0479">Metal-binding</keyword>
<evidence type="ECO:0000256" key="7">
    <source>
        <dbReference type="ARBA" id="ARBA00023242"/>
    </source>
</evidence>
<dbReference type="GO" id="GO:0006357">
    <property type="term" value="P:regulation of transcription by RNA polymerase II"/>
    <property type="evidence" value="ECO:0007669"/>
    <property type="project" value="TreeGrafter"/>
</dbReference>
<sequence>MYQTACRNSGEPNGIKCKRPRCKYRGTFGRVYDLNRHMKKHTTEQQLRCLFVDCTCCFYRQDKLRKHLMSKKAHGNDDLARCAQPYCDATPMTLDLLKIHSIWHKRMGHVPDGILAKLWEERSCPLTLCDQSIKMSFLYSKDNMPDHIRTHFWTERRESQDAMRNSTYNPVTGDIICPICGATCQTTPRFAEHLDVEHLEGHLQAFIARLRIRFGYDGWESWDVIDKHRFANYGCSACGVDEAAARDRATREEIGRRHRALLQVDEGIRTHRRAILNLLPSFSFHPVFDDIRPAKELRQS</sequence>
<feature type="domain" description="C2H2-type" evidence="8">
    <location>
        <begin position="47"/>
        <end position="74"/>
    </location>
</feature>
<accession>A0A6A6TG33</accession>
<dbReference type="SMART" id="SM00355">
    <property type="entry name" value="ZnF_C2H2"/>
    <property type="match status" value="3"/>
</dbReference>
<protein>
    <recommendedName>
        <fullName evidence="8">C2H2-type domain-containing protein</fullName>
    </recommendedName>
</protein>
<dbReference type="EMBL" id="MU004311">
    <property type="protein sequence ID" value="KAF2658860.1"/>
    <property type="molecule type" value="Genomic_DNA"/>
</dbReference>
<evidence type="ECO:0000256" key="5">
    <source>
        <dbReference type="ARBA" id="ARBA00023015"/>
    </source>
</evidence>
<keyword evidence="7" id="KW-0539">Nucleus</keyword>
<keyword evidence="10" id="KW-1185">Reference proteome</keyword>
<name>A0A6A6TG33_9PLEO</name>
<evidence type="ECO:0000313" key="10">
    <source>
        <dbReference type="Proteomes" id="UP000799324"/>
    </source>
</evidence>
<dbReference type="GO" id="GO:0005634">
    <property type="term" value="C:nucleus"/>
    <property type="evidence" value="ECO:0007669"/>
    <property type="project" value="UniProtKB-SubCell"/>
</dbReference>
<organism evidence="9 10">
    <name type="scientific">Lophiostoma macrostomum CBS 122681</name>
    <dbReference type="NCBI Taxonomy" id="1314788"/>
    <lineage>
        <taxon>Eukaryota</taxon>
        <taxon>Fungi</taxon>
        <taxon>Dikarya</taxon>
        <taxon>Ascomycota</taxon>
        <taxon>Pezizomycotina</taxon>
        <taxon>Dothideomycetes</taxon>
        <taxon>Pleosporomycetidae</taxon>
        <taxon>Pleosporales</taxon>
        <taxon>Lophiostomataceae</taxon>
        <taxon>Lophiostoma</taxon>
    </lineage>
</organism>
<evidence type="ECO:0000256" key="1">
    <source>
        <dbReference type="ARBA" id="ARBA00004123"/>
    </source>
</evidence>
<evidence type="ECO:0000313" key="9">
    <source>
        <dbReference type="EMBL" id="KAF2658860.1"/>
    </source>
</evidence>
<dbReference type="PANTHER" id="PTHR46179:SF13">
    <property type="entry name" value="C2H2-TYPE DOMAIN-CONTAINING PROTEIN"/>
    <property type="match status" value="1"/>
</dbReference>
<evidence type="ECO:0000256" key="6">
    <source>
        <dbReference type="ARBA" id="ARBA00023163"/>
    </source>
</evidence>
<feature type="domain" description="C2H2-type" evidence="8">
    <location>
        <begin position="175"/>
        <end position="198"/>
    </location>
</feature>
<keyword evidence="5" id="KW-0805">Transcription regulation</keyword>
<dbReference type="InterPro" id="IPR051061">
    <property type="entry name" value="Zinc_finger_trans_reg"/>
</dbReference>
<evidence type="ECO:0000259" key="8">
    <source>
        <dbReference type="SMART" id="SM00355"/>
    </source>
</evidence>
<comment type="subcellular location">
    <subcellularLocation>
        <location evidence="1">Nucleus</location>
    </subcellularLocation>
</comment>
<keyword evidence="4" id="KW-0862">Zinc</keyword>
<dbReference type="OrthoDB" id="3939438at2759"/>
<evidence type="ECO:0000256" key="3">
    <source>
        <dbReference type="ARBA" id="ARBA00022771"/>
    </source>
</evidence>
<evidence type="ECO:0000256" key="4">
    <source>
        <dbReference type="ARBA" id="ARBA00022833"/>
    </source>
</evidence>
<dbReference type="GO" id="GO:0008270">
    <property type="term" value="F:zinc ion binding"/>
    <property type="evidence" value="ECO:0007669"/>
    <property type="project" value="UniProtKB-KW"/>
</dbReference>
<proteinExistence type="predicted"/>
<gene>
    <name evidence="9" type="ORF">K491DRAFT_234755</name>
</gene>
<dbReference type="InterPro" id="IPR013087">
    <property type="entry name" value="Znf_C2H2_type"/>
</dbReference>
<dbReference type="AlphaFoldDB" id="A0A6A6TG33"/>
<dbReference type="Gene3D" id="3.30.160.60">
    <property type="entry name" value="Classic Zinc Finger"/>
    <property type="match status" value="1"/>
</dbReference>
<keyword evidence="6" id="KW-0804">Transcription</keyword>
<dbReference type="Proteomes" id="UP000799324">
    <property type="component" value="Unassembled WGS sequence"/>
</dbReference>
<reference evidence="9" key="1">
    <citation type="journal article" date="2020" name="Stud. Mycol.">
        <title>101 Dothideomycetes genomes: a test case for predicting lifestyles and emergence of pathogens.</title>
        <authorList>
            <person name="Haridas S."/>
            <person name="Albert R."/>
            <person name="Binder M."/>
            <person name="Bloem J."/>
            <person name="Labutti K."/>
            <person name="Salamov A."/>
            <person name="Andreopoulos B."/>
            <person name="Baker S."/>
            <person name="Barry K."/>
            <person name="Bills G."/>
            <person name="Bluhm B."/>
            <person name="Cannon C."/>
            <person name="Castanera R."/>
            <person name="Culley D."/>
            <person name="Daum C."/>
            <person name="Ezra D."/>
            <person name="Gonzalez J."/>
            <person name="Henrissat B."/>
            <person name="Kuo A."/>
            <person name="Liang C."/>
            <person name="Lipzen A."/>
            <person name="Lutzoni F."/>
            <person name="Magnuson J."/>
            <person name="Mondo S."/>
            <person name="Nolan M."/>
            <person name="Ohm R."/>
            <person name="Pangilinan J."/>
            <person name="Park H.-J."/>
            <person name="Ramirez L."/>
            <person name="Alfaro M."/>
            <person name="Sun H."/>
            <person name="Tritt A."/>
            <person name="Yoshinaga Y."/>
            <person name="Zwiers L.-H."/>
            <person name="Turgeon B."/>
            <person name="Goodwin S."/>
            <person name="Spatafora J."/>
            <person name="Crous P."/>
            <person name="Grigoriev I."/>
        </authorList>
    </citation>
    <scope>NUCLEOTIDE SEQUENCE</scope>
    <source>
        <strain evidence="9">CBS 122681</strain>
    </source>
</reference>